<sequence length="168" mass="19040">MHRRGLQNPGAGIRGREEEIDYNSSKRASGQFYDFWNICSTLLQHFSCHDKKIVDSLFGTNLHVELVGRSFEVLAFMATHGGLSLDDLDVIWLPVVQPNQHHSVREALWNLIERLVPYLSDDLRTHLASKVSQHLRRAGLSESHAVRILDACTNVAMHKGVQVCFCVH</sequence>
<proteinExistence type="predicted"/>
<dbReference type="Proteomes" id="UP000070544">
    <property type="component" value="Unassembled WGS sequence"/>
</dbReference>
<dbReference type="OrthoDB" id="420187at2759"/>
<organism evidence="1 2">
    <name type="scientific">Gonapodya prolifera (strain JEL478)</name>
    <name type="common">Monoblepharis prolifera</name>
    <dbReference type="NCBI Taxonomy" id="1344416"/>
    <lineage>
        <taxon>Eukaryota</taxon>
        <taxon>Fungi</taxon>
        <taxon>Fungi incertae sedis</taxon>
        <taxon>Chytridiomycota</taxon>
        <taxon>Chytridiomycota incertae sedis</taxon>
        <taxon>Monoblepharidomycetes</taxon>
        <taxon>Monoblepharidales</taxon>
        <taxon>Gonapodyaceae</taxon>
        <taxon>Gonapodya</taxon>
    </lineage>
</organism>
<evidence type="ECO:0000313" key="1">
    <source>
        <dbReference type="EMBL" id="KXS09534.1"/>
    </source>
</evidence>
<dbReference type="AlphaFoldDB" id="A0A138ZYG1"/>
<name>A0A138ZYG1_GONPJ</name>
<reference evidence="1 2" key="1">
    <citation type="journal article" date="2015" name="Genome Biol. Evol.">
        <title>Phylogenomic analyses indicate that early fungi evolved digesting cell walls of algal ancestors of land plants.</title>
        <authorList>
            <person name="Chang Y."/>
            <person name="Wang S."/>
            <person name="Sekimoto S."/>
            <person name="Aerts A.L."/>
            <person name="Choi C."/>
            <person name="Clum A."/>
            <person name="LaButti K.M."/>
            <person name="Lindquist E.A."/>
            <person name="Yee Ngan C."/>
            <person name="Ohm R.A."/>
            <person name="Salamov A.A."/>
            <person name="Grigoriev I.V."/>
            <person name="Spatafora J.W."/>
            <person name="Berbee M.L."/>
        </authorList>
    </citation>
    <scope>NUCLEOTIDE SEQUENCE [LARGE SCALE GENOMIC DNA]</scope>
    <source>
        <strain evidence="1 2">JEL478</strain>
    </source>
</reference>
<evidence type="ECO:0000313" key="2">
    <source>
        <dbReference type="Proteomes" id="UP000070544"/>
    </source>
</evidence>
<accession>A0A138ZYG1</accession>
<gene>
    <name evidence="1" type="ORF">M427DRAFT_220961</name>
</gene>
<protein>
    <submittedName>
        <fullName evidence="1">Uncharacterized protein</fullName>
    </submittedName>
</protein>
<dbReference type="EMBL" id="KQ965859">
    <property type="protein sequence ID" value="KXS09534.1"/>
    <property type="molecule type" value="Genomic_DNA"/>
</dbReference>
<keyword evidence="2" id="KW-1185">Reference proteome</keyword>